<comment type="subcellular location">
    <subcellularLocation>
        <location evidence="1">Cytoplasm</location>
    </subcellularLocation>
</comment>
<dbReference type="InterPro" id="IPR053374">
    <property type="entry name" value="TCP-1_chaperonin"/>
</dbReference>
<evidence type="ECO:0000313" key="11">
    <source>
        <dbReference type="EMBL" id="EAN30564.1"/>
    </source>
</evidence>
<dbReference type="GO" id="GO:0005524">
    <property type="term" value="F:ATP binding"/>
    <property type="evidence" value="ECO:0007669"/>
    <property type="project" value="UniProtKB-KW"/>
</dbReference>
<dbReference type="PROSITE" id="PS00751">
    <property type="entry name" value="TCP1_2"/>
    <property type="match status" value="1"/>
</dbReference>
<dbReference type="InterPro" id="IPR027410">
    <property type="entry name" value="TCP-1-like_intermed_sf"/>
</dbReference>
<dbReference type="GO" id="GO:0140662">
    <property type="term" value="F:ATP-dependent protein folding chaperone"/>
    <property type="evidence" value="ECO:0007669"/>
    <property type="project" value="InterPro"/>
</dbReference>
<evidence type="ECO:0000256" key="8">
    <source>
        <dbReference type="ARBA" id="ARBA00024677"/>
    </source>
</evidence>
<dbReference type="NCBIfam" id="TIGR02341">
    <property type="entry name" value="chap_CCT_beta"/>
    <property type="match status" value="1"/>
</dbReference>
<dbReference type="Pfam" id="PF00118">
    <property type="entry name" value="Cpn60_TCP1"/>
    <property type="match status" value="1"/>
</dbReference>
<dbReference type="AlphaFoldDB" id="Q4MYW8"/>
<dbReference type="NCBIfam" id="NF041083">
    <property type="entry name" value="thermosome_beta"/>
    <property type="match status" value="1"/>
</dbReference>
<dbReference type="GO" id="GO:0016887">
    <property type="term" value="F:ATP hydrolysis activity"/>
    <property type="evidence" value="ECO:0007669"/>
    <property type="project" value="InterPro"/>
</dbReference>
<evidence type="ECO:0000256" key="7">
    <source>
        <dbReference type="ARBA" id="ARBA00023186"/>
    </source>
</evidence>
<dbReference type="PRINTS" id="PR00304">
    <property type="entry name" value="TCOMPLEXTCP1"/>
</dbReference>
<dbReference type="InterPro" id="IPR012716">
    <property type="entry name" value="Chap_CCT_beta"/>
</dbReference>
<evidence type="ECO:0000256" key="2">
    <source>
        <dbReference type="ARBA" id="ARBA00008020"/>
    </source>
</evidence>
<name>Q4MYW8_THEPA</name>
<dbReference type="PANTHER" id="PTHR11353">
    <property type="entry name" value="CHAPERONIN"/>
    <property type="match status" value="1"/>
</dbReference>
<dbReference type="GO" id="GO:0005832">
    <property type="term" value="C:chaperonin-containing T-complex"/>
    <property type="evidence" value="ECO:0007669"/>
    <property type="project" value="InterPro"/>
</dbReference>
<keyword evidence="4" id="KW-0963">Cytoplasm</keyword>
<comment type="caution">
    <text evidence="11">The sequence shown here is derived from an EMBL/GenBank/DDBJ whole genome shotgun (WGS) entry which is preliminary data.</text>
</comment>
<dbReference type="CDD" id="cd03336">
    <property type="entry name" value="TCP1_beta"/>
    <property type="match status" value="1"/>
</dbReference>
<reference evidence="11 12" key="1">
    <citation type="journal article" date="2005" name="Science">
        <title>Genome sequence of Theileria parva, a bovine pathogen that transforms lymphocytes.</title>
        <authorList>
            <person name="Gardner M.J."/>
            <person name="Bishop R."/>
            <person name="Shah T."/>
            <person name="de Villiers E.P."/>
            <person name="Carlton J.M."/>
            <person name="Hall N."/>
            <person name="Ren Q."/>
            <person name="Paulsen I.T."/>
            <person name="Pain A."/>
            <person name="Berriman M."/>
            <person name="Wilson R.J.M."/>
            <person name="Sato S."/>
            <person name="Ralph S.A."/>
            <person name="Mann D.J."/>
            <person name="Xiong Z."/>
            <person name="Shallom S.J."/>
            <person name="Weidman J."/>
            <person name="Jiang L."/>
            <person name="Lynn J."/>
            <person name="Weaver B."/>
            <person name="Shoaibi A."/>
            <person name="Domingo A.R."/>
            <person name="Wasawo D."/>
            <person name="Crabtree J."/>
            <person name="Wortman J.R."/>
            <person name="Haas B."/>
            <person name="Angiuoli S.V."/>
            <person name="Creasy T.H."/>
            <person name="Lu C."/>
            <person name="Suh B."/>
            <person name="Silva J.C."/>
            <person name="Utterback T.R."/>
            <person name="Feldblyum T.V."/>
            <person name="Pertea M."/>
            <person name="Allen J."/>
            <person name="Nierman W.C."/>
            <person name="Taracha E.L.N."/>
            <person name="Salzberg S.L."/>
            <person name="White O.R."/>
            <person name="Fitzhugh H.A."/>
            <person name="Morzaria S."/>
            <person name="Venter J.C."/>
            <person name="Fraser C.M."/>
            <person name="Nene V."/>
        </authorList>
    </citation>
    <scope>NUCLEOTIDE SEQUENCE [LARGE SCALE GENOMIC DNA]</scope>
    <source>
        <strain evidence="11 12">Muguga</strain>
    </source>
</reference>
<dbReference type="Gene3D" id="3.30.260.10">
    <property type="entry name" value="TCP-1-like chaperonin intermediate domain"/>
    <property type="match status" value="1"/>
</dbReference>
<dbReference type="PROSITE" id="PS00750">
    <property type="entry name" value="TCP1_1"/>
    <property type="match status" value="1"/>
</dbReference>
<dbReference type="SUPFAM" id="SSF48592">
    <property type="entry name" value="GroEL equatorial domain-like"/>
    <property type="match status" value="1"/>
</dbReference>
<dbReference type="eggNOG" id="KOG0363">
    <property type="taxonomic scope" value="Eukaryota"/>
</dbReference>
<evidence type="ECO:0000256" key="1">
    <source>
        <dbReference type="ARBA" id="ARBA00004496"/>
    </source>
</evidence>
<dbReference type="SUPFAM" id="SSF54849">
    <property type="entry name" value="GroEL-intermediate domain like"/>
    <property type="match status" value="1"/>
</dbReference>
<proteinExistence type="inferred from homology"/>
<evidence type="ECO:0000256" key="6">
    <source>
        <dbReference type="ARBA" id="ARBA00022840"/>
    </source>
</evidence>
<evidence type="ECO:0000313" key="12">
    <source>
        <dbReference type="Proteomes" id="UP000001949"/>
    </source>
</evidence>
<keyword evidence="5 10" id="KW-0547">Nucleotide-binding</keyword>
<accession>Q4MYW8</accession>
<dbReference type="InterPro" id="IPR002194">
    <property type="entry name" value="Chaperonin_TCP-1_CS"/>
</dbReference>
<evidence type="ECO:0000256" key="3">
    <source>
        <dbReference type="ARBA" id="ARBA00011531"/>
    </source>
</evidence>
<organism evidence="11 12">
    <name type="scientific">Theileria parva</name>
    <name type="common">East coast fever infection agent</name>
    <dbReference type="NCBI Taxonomy" id="5875"/>
    <lineage>
        <taxon>Eukaryota</taxon>
        <taxon>Sar</taxon>
        <taxon>Alveolata</taxon>
        <taxon>Apicomplexa</taxon>
        <taxon>Aconoidasida</taxon>
        <taxon>Piroplasmida</taxon>
        <taxon>Theileriidae</taxon>
        <taxon>Theileria</taxon>
    </lineage>
</organism>
<evidence type="ECO:0000256" key="10">
    <source>
        <dbReference type="RuleBase" id="RU004187"/>
    </source>
</evidence>
<comment type="subunit">
    <text evidence="3">Heterooligomeric complex of about 850 to 900 kDa that forms two stacked rings, 12 to 16 nm in diameter.</text>
</comment>
<comment type="similarity">
    <text evidence="2 10">Belongs to the TCP-1 chaperonin family.</text>
</comment>
<dbReference type="VEuPathDB" id="PiroplasmaDB:TpMuguga_03g00723"/>
<dbReference type="InterPro" id="IPR002423">
    <property type="entry name" value="Cpn60/GroEL/TCP-1"/>
</dbReference>
<evidence type="ECO:0000256" key="5">
    <source>
        <dbReference type="ARBA" id="ARBA00022741"/>
    </source>
</evidence>
<sequence length="664" mass="74049">MVSPNTLTLYYNCKHIRYNKSKQQKIKLNKYYIFVSVIDCDLTKNKNKNINNDIINCYCSIYFQLISPLYHESSTQYYLFTLRTLCRSLTFNIFRQNNCFLFYTYLLLNFPVIHFQHSNDYAEITPEILKGGAQEDRGETARMQYFIGSIAVGDLLKSTLGPKGMDKLLQPMNLEGPGGGMNVVTNDGATILKSVWLNNPAARVLVDVSMQQDAQCGDGTTGVVVLASELLRAAEKLIEQKIHPQTICLGFRKALKVARDRLDEIKFSRILDKDKFESDLLNIARTTLSSKLLRVEKDHFANLAVNALLRMHRNLDKDSQDASSHLNLSLIQIIKKPGGTLKDSYLEDGFVLEKRIGVGQPKRMTDCKILVANTPMDTDKVKIYGVKVNVDSFEAVSALEQSERDKMKKKVNKILAHKCNVFINRQLIYNYPDQLFKEAGVMAIEHSDFDGMERLAACLDAEIVSTFDTPEKVKLGRCDLIEEVIIGEDKLIRFSGCSRGGACTIILRGASTHVLDEAERSLHDALAVLSETLNDGRIVCGGGCAELEMAHYVEEYAKTIAGKESLAVEAFAHALRTLPGYILSNGGFDSADVLCKLRAEHSKGNVSAGIDIDKGSVGDMMKLGVFESYKSKLSQICLATEAAESIVRVDDIIKCEPRQRNPGV</sequence>
<dbReference type="FunFam" id="3.50.7.10:FF:000002">
    <property type="entry name" value="T-complex protein 1 subunit beta"/>
    <property type="match status" value="1"/>
</dbReference>
<protein>
    <recommendedName>
        <fullName evidence="9">CCT-beta</fullName>
    </recommendedName>
</protein>
<dbReference type="GO" id="GO:0051082">
    <property type="term" value="F:unfolded protein binding"/>
    <property type="evidence" value="ECO:0007669"/>
    <property type="project" value="InterPro"/>
</dbReference>
<evidence type="ECO:0000256" key="4">
    <source>
        <dbReference type="ARBA" id="ARBA00022490"/>
    </source>
</evidence>
<dbReference type="Proteomes" id="UP000001949">
    <property type="component" value="Unassembled WGS sequence"/>
</dbReference>
<evidence type="ECO:0000256" key="9">
    <source>
        <dbReference type="ARBA" id="ARBA00033237"/>
    </source>
</evidence>
<dbReference type="SUPFAM" id="SSF52029">
    <property type="entry name" value="GroEL apical domain-like"/>
    <property type="match status" value="1"/>
</dbReference>
<dbReference type="OMA" id="CAEMVMS"/>
<dbReference type="InParanoid" id="Q4MYW8"/>
<dbReference type="InterPro" id="IPR027409">
    <property type="entry name" value="GroEL-like_apical_dom_sf"/>
</dbReference>
<keyword evidence="7 10" id="KW-0143">Chaperone</keyword>
<dbReference type="Gene3D" id="3.50.7.10">
    <property type="entry name" value="GroEL"/>
    <property type="match status" value="1"/>
</dbReference>
<dbReference type="KEGG" id="tpv:TP03_0723"/>
<comment type="function">
    <text evidence="8">Molecular chaperone; assists the folding of proteins upon ATP hydrolysis. Known to play a role, in vitro, in the folding of actin and tubulin.</text>
</comment>
<dbReference type="Gene3D" id="1.10.560.10">
    <property type="entry name" value="GroEL-like equatorial domain"/>
    <property type="match status" value="1"/>
</dbReference>
<dbReference type="EMBL" id="AAGK01000006">
    <property type="protein sequence ID" value="EAN30564.1"/>
    <property type="molecule type" value="Genomic_DNA"/>
</dbReference>
<dbReference type="STRING" id="5875.Q4MYW8"/>
<dbReference type="FunCoup" id="Q4MYW8">
    <property type="interactions" value="507"/>
</dbReference>
<keyword evidence="12" id="KW-1185">Reference proteome</keyword>
<keyword evidence="6 10" id="KW-0067">ATP-binding</keyword>
<gene>
    <name evidence="11" type="ordered locus">TP03_0723</name>
</gene>
<dbReference type="FunFam" id="1.10.560.10:FF:000017">
    <property type="entry name" value="T-complex protein 1 subunit eta"/>
    <property type="match status" value="1"/>
</dbReference>
<dbReference type="InterPro" id="IPR027413">
    <property type="entry name" value="GROEL-like_equatorial_sf"/>
</dbReference>
<dbReference type="InterPro" id="IPR017998">
    <property type="entry name" value="Chaperone_TCP-1"/>
</dbReference>